<reference evidence="3" key="1">
    <citation type="journal article" date="2017" name="bioRxiv">
        <title>Comparative analysis of the genomes of Stylophora pistillata and Acropora digitifera provides evidence for extensive differences between species of corals.</title>
        <authorList>
            <person name="Voolstra C.R."/>
            <person name="Li Y."/>
            <person name="Liew Y.J."/>
            <person name="Baumgarten S."/>
            <person name="Zoccola D."/>
            <person name="Flot J.-F."/>
            <person name="Tambutte S."/>
            <person name="Allemand D."/>
            <person name="Aranda M."/>
        </authorList>
    </citation>
    <scope>NUCLEOTIDE SEQUENCE [LARGE SCALE GENOMIC DNA]</scope>
</reference>
<organism evidence="2 3">
    <name type="scientific">Stylophora pistillata</name>
    <name type="common">Smooth cauliflower coral</name>
    <dbReference type="NCBI Taxonomy" id="50429"/>
    <lineage>
        <taxon>Eukaryota</taxon>
        <taxon>Metazoa</taxon>
        <taxon>Cnidaria</taxon>
        <taxon>Anthozoa</taxon>
        <taxon>Hexacorallia</taxon>
        <taxon>Scleractinia</taxon>
        <taxon>Astrocoeniina</taxon>
        <taxon>Pocilloporidae</taxon>
        <taxon>Stylophora</taxon>
    </lineage>
</organism>
<dbReference type="Proteomes" id="UP000225706">
    <property type="component" value="Unassembled WGS sequence"/>
</dbReference>
<accession>A0A2B4RZ52</accession>
<comment type="caution">
    <text evidence="2">The sequence shown here is derived from an EMBL/GenBank/DDBJ whole genome shotgun (WGS) entry which is preliminary data.</text>
</comment>
<keyword evidence="3" id="KW-1185">Reference proteome</keyword>
<feature type="region of interest" description="Disordered" evidence="1">
    <location>
        <begin position="222"/>
        <end position="265"/>
    </location>
</feature>
<dbReference type="EMBL" id="LSMT01000198">
    <property type="protein sequence ID" value="PFX23734.1"/>
    <property type="molecule type" value="Genomic_DNA"/>
</dbReference>
<evidence type="ECO:0000256" key="1">
    <source>
        <dbReference type="SAM" id="MobiDB-lite"/>
    </source>
</evidence>
<proteinExistence type="predicted"/>
<evidence type="ECO:0000313" key="3">
    <source>
        <dbReference type="Proteomes" id="UP000225706"/>
    </source>
</evidence>
<gene>
    <name evidence="2" type="ORF">AWC38_SpisGene11711</name>
</gene>
<dbReference type="AlphaFoldDB" id="A0A2B4RZ52"/>
<feature type="compositionally biased region" description="Basic residues" evidence="1">
    <location>
        <begin position="246"/>
        <end position="265"/>
    </location>
</feature>
<evidence type="ECO:0000313" key="2">
    <source>
        <dbReference type="EMBL" id="PFX23734.1"/>
    </source>
</evidence>
<name>A0A2B4RZ52_STYPI</name>
<protein>
    <submittedName>
        <fullName evidence="2">Uncharacterized protein</fullName>
    </submittedName>
</protein>
<sequence>MQLTLAILHALCWQAREENKGMIDVLVNSRQRGDAQRGAMLRIPVTETWSSEGRKVFHAYGGDQRKDQILFLAPSTGRNATLLGEIADTETDTHDEILKHIIERAALHITKEGQQREQYAKWRLERNDQVEELGNEIRKTRELWLSEEPQSGRQIKVTDLEGKQWMRKFKETAYFQEVYDWLGSSKTIPLYFNLQRGNNVLRHCDQLQGDEVLHIWEWENKKREEKESSDKISQAMNWMETTQKKNEKKRHQKQKREKTKKKERT</sequence>